<organism evidence="6 7">
    <name type="scientific">Polyplax serrata</name>
    <name type="common">Common mouse louse</name>
    <dbReference type="NCBI Taxonomy" id="468196"/>
    <lineage>
        <taxon>Eukaryota</taxon>
        <taxon>Metazoa</taxon>
        <taxon>Ecdysozoa</taxon>
        <taxon>Arthropoda</taxon>
        <taxon>Hexapoda</taxon>
        <taxon>Insecta</taxon>
        <taxon>Pterygota</taxon>
        <taxon>Neoptera</taxon>
        <taxon>Paraneoptera</taxon>
        <taxon>Psocodea</taxon>
        <taxon>Troctomorpha</taxon>
        <taxon>Phthiraptera</taxon>
        <taxon>Anoplura</taxon>
        <taxon>Polyplacidae</taxon>
        <taxon>Polyplax</taxon>
    </lineage>
</organism>
<reference evidence="6 7" key="1">
    <citation type="submission" date="2023-10" db="EMBL/GenBank/DDBJ databases">
        <title>Genomes of two closely related lineages of the louse Polyplax serrata with different host specificities.</title>
        <authorList>
            <person name="Martinu J."/>
            <person name="Tarabai H."/>
            <person name="Stefka J."/>
            <person name="Hypsa V."/>
        </authorList>
    </citation>
    <scope>NUCLEOTIDE SEQUENCE [LARGE SCALE GENOMIC DNA]</scope>
    <source>
        <strain evidence="6">HR10_N</strain>
    </source>
</reference>
<evidence type="ECO:0000259" key="5">
    <source>
        <dbReference type="Pfam" id="PF01094"/>
    </source>
</evidence>
<keyword evidence="2" id="KW-0812">Transmembrane</keyword>
<evidence type="ECO:0000256" key="2">
    <source>
        <dbReference type="ARBA" id="ARBA00022692"/>
    </source>
</evidence>
<dbReference type="Gene3D" id="3.40.50.2300">
    <property type="match status" value="2"/>
</dbReference>
<dbReference type="EMBL" id="JAWJWE010000001">
    <property type="protein sequence ID" value="KAK6645241.1"/>
    <property type="molecule type" value="Genomic_DNA"/>
</dbReference>
<comment type="subcellular location">
    <subcellularLocation>
        <location evidence="1">Membrane</location>
    </subcellularLocation>
</comment>
<dbReference type="InterPro" id="IPR028082">
    <property type="entry name" value="Peripla_BP_I"/>
</dbReference>
<dbReference type="Proteomes" id="UP001372834">
    <property type="component" value="Unassembled WGS sequence"/>
</dbReference>
<feature type="domain" description="Receptor ligand binding region" evidence="5">
    <location>
        <begin position="29"/>
        <end position="178"/>
    </location>
</feature>
<evidence type="ECO:0000313" key="6">
    <source>
        <dbReference type="EMBL" id="KAK6645241.1"/>
    </source>
</evidence>
<dbReference type="InterPro" id="IPR001828">
    <property type="entry name" value="ANF_lig-bd_rcpt"/>
</dbReference>
<keyword evidence="3" id="KW-1133">Transmembrane helix</keyword>
<dbReference type="Pfam" id="PF01094">
    <property type="entry name" value="ANF_receptor"/>
    <property type="match status" value="1"/>
</dbReference>
<dbReference type="GO" id="GO:0016020">
    <property type="term" value="C:membrane"/>
    <property type="evidence" value="ECO:0007669"/>
    <property type="project" value="UniProtKB-SubCell"/>
</dbReference>
<evidence type="ECO:0000256" key="1">
    <source>
        <dbReference type="ARBA" id="ARBA00004370"/>
    </source>
</evidence>
<protein>
    <recommendedName>
        <fullName evidence="5">Receptor ligand binding region domain-containing protein</fullName>
    </recommendedName>
</protein>
<proteinExistence type="predicted"/>
<evidence type="ECO:0000256" key="4">
    <source>
        <dbReference type="ARBA" id="ARBA00023136"/>
    </source>
</evidence>
<evidence type="ECO:0000313" key="7">
    <source>
        <dbReference type="Proteomes" id="UP001372834"/>
    </source>
</evidence>
<accession>A0AAN8SI72</accession>
<keyword evidence="4" id="KW-0472">Membrane</keyword>
<sequence>MATVKPPENLSNIYRHFERSFMSPLIYFACRQLENGIQAIFGPTDPLLGAHIQSICEALDVPHVEARIDFEPAYKKFSINLHPSQQQLNNAIQDIMIFLNWTKVAIIYEEDYAFHTGGAGLFKLQDLVKSPPNSKTEMYIRQANPSTYRHVLKEIRQKEIYKLLVDTNPAHTNAFFRAVSPYIPHFRDPSGLNIST</sequence>
<evidence type="ECO:0000256" key="3">
    <source>
        <dbReference type="ARBA" id="ARBA00022989"/>
    </source>
</evidence>
<gene>
    <name evidence="6" type="ORF">RUM43_001517</name>
</gene>
<dbReference type="SUPFAM" id="SSF53822">
    <property type="entry name" value="Periplasmic binding protein-like I"/>
    <property type="match status" value="1"/>
</dbReference>
<name>A0AAN8SI72_POLSC</name>
<comment type="caution">
    <text evidence="6">The sequence shown here is derived from an EMBL/GenBank/DDBJ whole genome shotgun (WGS) entry which is preliminary data.</text>
</comment>
<dbReference type="AlphaFoldDB" id="A0AAN8SI72"/>